<organism evidence="2 3">
    <name type="scientific">Brachionus plicatilis</name>
    <name type="common">Marine rotifer</name>
    <name type="synonym">Brachionus muelleri</name>
    <dbReference type="NCBI Taxonomy" id="10195"/>
    <lineage>
        <taxon>Eukaryota</taxon>
        <taxon>Metazoa</taxon>
        <taxon>Spiralia</taxon>
        <taxon>Gnathifera</taxon>
        <taxon>Rotifera</taxon>
        <taxon>Eurotatoria</taxon>
        <taxon>Monogononta</taxon>
        <taxon>Pseudotrocha</taxon>
        <taxon>Ploima</taxon>
        <taxon>Brachionidae</taxon>
        <taxon>Brachionus</taxon>
    </lineage>
</organism>
<keyword evidence="1" id="KW-0472">Membrane</keyword>
<evidence type="ECO:0008006" key="4">
    <source>
        <dbReference type="Google" id="ProtNLM"/>
    </source>
</evidence>
<evidence type="ECO:0000256" key="1">
    <source>
        <dbReference type="SAM" id="Phobius"/>
    </source>
</evidence>
<accession>A0A3M7QXQ6</accession>
<evidence type="ECO:0000313" key="3">
    <source>
        <dbReference type="Proteomes" id="UP000276133"/>
    </source>
</evidence>
<protein>
    <recommendedName>
        <fullName evidence="4">Transmembrane protein</fullName>
    </recommendedName>
</protein>
<comment type="caution">
    <text evidence="2">The sequence shown here is derived from an EMBL/GenBank/DDBJ whole genome shotgun (WGS) entry which is preliminary data.</text>
</comment>
<reference evidence="2 3" key="1">
    <citation type="journal article" date="2018" name="Sci. Rep.">
        <title>Genomic signatures of local adaptation to the degree of environmental predictability in rotifers.</title>
        <authorList>
            <person name="Franch-Gras L."/>
            <person name="Hahn C."/>
            <person name="Garcia-Roger E.M."/>
            <person name="Carmona M.J."/>
            <person name="Serra M."/>
            <person name="Gomez A."/>
        </authorList>
    </citation>
    <scope>NUCLEOTIDE SEQUENCE [LARGE SCALE GENOMIC DNA]</scope>
    <source>
        <strain evidence="2">HYR1</strain>
    </source>
</reference>
<keyword evidence="3" id="KW-1185">Reference proteome</keyword>
<gene>
    <name evidence="2" type="ORF">BpHYR1_036706</name>
</gene>
<dbReference type="AlphaFoldDB" id="A0A3M7QXQ6"/>
<keyword evidence="1" id="KW-0812">Transmembrane</keyword>
<dbReference type="Proteomes" id="UP000276133">
    <property type="component" value="Unassembled WGS sequence"/>
</dbReference>
<proteinExistence type="predicted"/>
<evidence type="ECO:0000313" key="2">
    <source>
        <dbReference type="EMBL" id="RNA16132.1"/>
    </source>
</evidence>
<dbReference type="EMBL" id="REGN01004801">
    <property type="protein sequence ID" value="RNA16132.1"/>
    <property type="molecule type" value="Genomic_DNA"/>
</dbReference>
<sequence>MHLNKNEKTSKKKISCQYLIKENYFVLQFLTIVIFENWYLRKKYYQKPFAFPIVYPIMMSSIVLCQFRLHNLINSEQNSQLNEFIHFLNFNIKIKT</sequence>
<name>A0A3M7QXQ6_BRAPC</name>
<feature type="transmembrane region" description="Helical" evidence="1">
    <location>
        <begin position="21"/>
        <end position="40"/>
    </location>
</feature>
<keyword evidence="1" id="KW-1133">Transmembrane helix</keyword>
<feature type="transmembrane region" description="Helical" evidence="1">
    <location>
        <begin position="52"/>
        <end position="69"/>
    </location>
</feature>